<dbReference type="OrthoDB" id="572589at2"/>
<keyword evidence="1" id="KW-1133">Transmembrane helix</keyword>
<dbReference type="KEGG" id="asip:AQUSIP_08400"/>
<dbReference type="Proteomes" id="UP000324194">
    <property type="component" value="Chromosome 1"/>
</dbReference>
<feature type="transmembrane region" description="Helical" evidence="1">
    <location>
        <begin position="71"/>
        <end position="93"/>
    </location>
</feature>
<sequence>MNISRFLSKVLGIYLVIVSVALLVNLREFAGYVDALIRDAPLMFITGFFTLIIGIMMVVSHNIWKWDWRVIITILSWVILIKGASIILYPHFVDQLSILFVQNTLFAYAAGIVDFFLGLMLCYFGFRRS</sequence>
<keyword evidence="1" id="KW-0812">Transmembrane</keyword>
<dbReference type="RefSeq" id="WP_148338848.1">
    <property type="nucleotide sequence ID" value="NZ_LR699119.1"/>
</dbReference>
<evidence type="ECO:0000256" key="1">
    <source>
        <dbReference type="SAM" id="Phobius"/>
    </source>
</evidence>
<feature type="transmembrane region" description="Helical" evidence="1">
    <location>
        <begin position="105"/>
        <end position="126"/>
    </location>
</feature>
<proteinExistence type="predicted"/>
<organism evidence="2 3">
    <name type="scientific">Aquicella siphonis</name>
    <dbReference type="NCBI Taxonomy" id="254247"/>
    <lineage>
        <taxon>Bacteria</taxon>
        <taxon>Pseudomonadati</taxon>
        <taxon>Pseudomonadota</taxon>
        <taxon>Gammaproteobacteria</taxon>
        <taxon>Legionellales</taxon>
        <taxon>Coxiellaceae</taxon>
        <taxon>Aquicella</taxon>
    </lineage>
</organism>
<gene>
    <name evidence="2" type="ORF">AQUSIP_08400</name>
</gene>
<feature type="transmembrane region" description="Helical" evidence="1">
    <location>
        <begin position="42"/>
        <end position="59"/>
    </location>
</feature>
<name>A0A5E4PEY8_9COXI</name>
<dbReference type="EMBL" id="LR699119">
    <property type="protein sequence ID" value="VVC75550.1"/>
    <property type="molecule type" value="Genomic_DNA"/>
</dbReference>
<keyword evidence="3" id="KW-1185">Reference proteome</keyword>
<keyword evidence="1" id="KW-0472">Membrane</keyword>
<protein>
    <recommendedName>
        <fullName evidence="4">Integral membrane protein (PIN domain superfamily)</fullName>
    </recommendedName>
</protein>
<reference evidence="2 3" key="1">
    <citation type="submission" date="2019-08" db="EMBL/GenBank/DDBJ databases">
        <authorList>
            <person name="Guy L."/>
        </authorList>
    </citation>
    <scope>NUCLEOTIDE SEQUENCE [LARGE SCALE GENOMIC DNA]</scope>
    <source>
        <strain evidence="2 3">SGT-108</strain>
    </source>
</reference>
<evidence type="ECO:0000313" key="3">
    <source>
        <dbReference type="Proteomes" id="UP000324194"/>
    </source>
</evidence>
<evidence type="ECO:0000313" key="2">
    <source>
        <dbReference type="EMBL" id="VVC75550.1"/>
    </source>
</evidence>
<feature type="transmembrane region" description="Helical" evidence="1">
    <location>
        <begin position="12"/>
        <end position="30"/>
    </location>
</feature>
<evidence type="ECO:0008006" key="4">
    <source>
        <dbReference type="Google" id="ProtNLM"/>
    </source>
</evidence>
<dbReference type="AlphaFoldDB" id="A0A5E4PEY8"/>
<accession>A0A5E4PEY8</accession>